<organism evidence="2 3">
    <name type="scientific">Senna tora</name>
    <dbReference type="NCBI Taxonomy" id="362788"/>
    <lineage>
        <taxon>Eukaryota</taxon>
        <taxon>Viridiplantae</taxon>
        <taxon>Streptophyta</taxon>
        <taxon>Embryophyta</taxon>
        <taxon>Tracheophyta</taxon>
        <taxon>Spermatophyta</taxon>
        <taxon>Magnoliopsida</taxon>
        <taxon>eudicotyledons</taxon>
        <taxon>Gunneridae</taxon>
        <taxon>Pentapetalae</taxon>
        <taxon>rosids</taxon>
        <taxon>fabids</taxon>
        <taxon>Fabales</taxon>
        <taxon>Fabaceae</taxon>
        <taxon>Caesalpinioideae</taxon>
        <taxon>Cassia clade</taxon>
        <taxon>Senna</taxon>
    </lineage>
</organism>
<dbReference type="OrthoDB" id="1745225at2759"/>
<gene>
    <name evidence="2" type="ORF">G2W53_022359</name>
</gene>
<dbReference type="PANTHER" id="PTHR42648:SF26">
    <property type="entry name" value="INTEGRASE CATALYTIC DOMAIN-CONTAINING PROTEIN"/>
    <property type="match status" value="1"/>
</dbReference>
<sequence>MELLSTQPTQTRPPTTPSVEALLATPETLSDDTMVDHKTLLKESDFRNFGVWHCRLGHPSTSVAKSDALEAFQLFKLNTKIKALQSDSGGEYRAFSKFLQTHGIHHRFSCPHTHQQNGSAERKHRHNKLVASSTAPAVPIPDKSPAIPLVSRFALPNTTIDTHNHSTPAHLNQPHTVSTVHTMFLLQLHLSPLHVTLKLFPRILNYSRHPVPHLPRLLRFYHASPGFSHFASTCDQCSSYAPQKTPMTSELKLSAFGSEPFPDPHQYRSVVGALQYVTVTRPDLSFAVNKVC</sequence>
<dbReference type="GO" id="GO:0003676">
    <property type="term" value="F:nucleic acid binding"/>
    <property type="evidence" value="ECO:0007669"/>
    <property type="project" value="InterPro"/>
</dbReference>
<accession>A0A834TPJ7</accession>
<protein>
    <submittedName>
        <fullName evidence="2">Retrovirus-related Pol polyprotein from transposon TNT 1-94</fullName>
    </submittedName>
</protein>
<dbReference type="SUPFAM" id="SSF53098">
    <property type="entry name" value="Ribonuclease H-like"/>
    <property type="match status" value="1"/>
</dbReference>
<dbReference type="InterPro" id="IPR039537">
    <property type="entry name" value="Retrotran_Ty1/copia-like"/>
</dbReference>
<dbReference type="EMBL" id="JAAIUW010000007">
    <property type="protein sequence ID" value="KAF7824215.1"/>
    <property type="molecule type" value="Genomic_DNA"/>
</dbReference>
<dbReference type="Gene3D" id="3.30.420.10">
    <property type="entry name" value="Ribonuclease H-like superfamily/Ribonuclease H"/>
    <property type="match status" value="1"/>
</dbReference>
<feature type="domain" description="Integrase catalytic" evidence="1">
    <location>
        <begin position="9"/>
        <end position="125"/>
    </location>
</feature>
<evidence type="ECO:0000259" key="1">
    <source>
        <dbReference type="PROSITE" id="PS50994"/>
    </source>
</evidence>
<keyword evidence="3" id="KW-1185">Reference proteome</keyword>
<dbReference type="InterPro" id="IPR001584">
    <property type="entry name" value="Integrase_cat-core"/>
</dbReference>
<dbReference type="InterPro" id="IPR036397">
    <property type="entry name" value="RNaseH_sf"/>
</dbReference>
<dbReference type="PANTHER" id="PTHR42648">
    <property type="entry name" value="TRANSPOSASE, PUTATIVE-RELATED"/>
    <property type="match status" value="1"/>
</dbReference>
<dbReference type="Proteomes" id="UP000634136">
    <property type="component" value="Unassembled WGS sequence"/>
</dbReference>
<evidence type="ECO:0000313" key="3">
    <source>
        <dbReference type="Proteomes" id="UP000634136"/>
    </source>
</evidence>
<dbReference type="GO" id="GO:0015074">
    <property type="term" value="P:DNA integration"/>
    <property type="evidence" value="ECO:0007669"/>
    <property type="project" value="InterPro"/>
</dbReference>
<comment type="caution">
    <text evidence="2">The sequence shown here is derived from an EMBL/GenBank/DDBJ whole genome shotgun (WGS) entry which is preliminary data.</text>
</comment>
<dbReference type="AlphaFoldDB" id="A0A834TPJ7"/>
<evidence type="ECO:0000313" key="2">
    <source>
        <dbReference type="EMBL" id="KAF7824215.1"/>
    </source>
</evidence>
<dbReference type="PROSITE" id="PS50994">
    <property type="entry name" value="INTEGRASE"/>
    <property type="match status" value="1"/>
</dbReference>
<proteinExistence type="predicted"/>
<name>A0A834TPJ7_9FABA</name>
<reference evidence="2" key="1">
    <citation type="submission" date="2020-09" db="EMBL/GenBank/DDBJ databases">
        <title>Genome-Enabled Discovery of Anthraquinone Biosynthesis in Senna tora.</title>
        <authorList>
            <person name="Kang S.-H."/>
            <person name="Pandey R.P."/>
            <person name="Lee C.-M."/>
            <person name="Sim J.-S."/>
            <person name="Jeong J.-T."/>
            <person name="Choi B.-S."/>
            <person name="Jung M."/>
            <person name="Ginzburg D."/>
            <person name="Zhao K."/>
            <person name="Won S.Y."/>
            <person name="Oh T.-J."/>
            <person name="Yu Y."/>
            <person name="Kim N.-H."/>
            <person name="Lee O.R."/>
            <person name="Lee T.-H."/>
            <person name="Bashyal P."/>
            <person name="Kim T.-S."/>
            <person name="Lee W.-H."/>
            <person name="Kawkins C."/>
            <person name="Kim C.-K."/>
            <person name="Kim J.S."/>
            <person name="Ahn B.O."/>
            <person name="Rhee S.Y."/>
            <person name="Sohng J.K."/>
        </authorList>
    </citation>
    <scope>NUCLEOTIDE SEQUENCE</scope>
    <source>
        <tissue evidence="2">Leaf</tissue>
    </source>
</reference>
<dbReference type="InterPro" id="IPR012337">
    <property type="entry name" value="RNaseH-like_sf"/>
</dbReference>